<keyword evidence="5" id="KW-1185">Reference proteome</keyword>
<dbReference type="EC" id="3.4.21.89" evidence="2"/>
<keyword evidence="2" id="KW-0645">Protease</keyword>
<reference evidence="4 5" key="1">
    <citation type="submission" date="2023-10" db="EMBL/GenBank/DDBJ databases">
        <title>Noviherbaspirillum sp. CPCC 100848 genome assembly.</title>
        <authorList>
            <person name="Li X.Y."/>
            <person name="Fang X.M."/>
        </authorList>
    </citation>
    <scope>NUCLEOTIDE SEQUENCE [LARGE SCALE GENOMIC DNA]</scope>
    <source>
        <strain evidence="4 5">CPCC 100848</strain>
    </source>
</reference>
<dbReference type="EMBL" id="JAWIIV010000011">
    <property type="protein sequence ID" value="MEC4720482.1"/>
    <property type="molecule type" value="Genomic_DNA"/>
</dbReference>
<name>A0ABU6JA07_9BURK</name>
<comment type="similarity">
    <text evidence="2">Belongs to the peptidase S26 family.</text>
</comment>
<evidence type="ECO:0000256" key="1">
    <source>
        <dbReference type="ARBA" id="ARBA00019232"/>
    </source>
</evidence>
<dbReference type="GO" id="GO:0009003">
    <property type="term" value="F:signal peptidase activity"/>
    <property type="evidence" value="ECO:0007669"/>
    <property type="project" value="UniProtKB-EC"/>
</dbReference>
<dbReference type="InterPro" id="IPR000223">
    <property type="entry name" value="Pept_S26A_signal_pept_1"/>
</dbReference>
<proteinExistence type="inferred from homology"/>
<evidence type="ECO:0000313" key="5">
    <source>
        <dbReference type="Proteomes" id="UP001352263"/>
    </source>
</evidence>
<feature type="domain" description="Peptidase S26" evidence="3">
    <location>
        <begin position="49"/>
        <end position="168"/>
    </location>
</feature>
<dbReference type="Pfam" id="PF10502">
    <property type="entry name" value="Peptidase_S26"/>
    <property type="match status" value="1"/>
</dbReference>
<comment type="caution">
    <text evidence="4">The sequence shown here is derived from an EMBL/GenBank/DDBJ whole genome shotgun (WGS) entry which is preliminary data.</text>
</comment>
<evidence type="ECO:0000256" key="2">
    <source>
        <dbReference type="RuleBase" id="RU362042"/>
    </source>
</evidence>
<dbReference type="Gene3D" id="2.10.109.10">
    <property type="entry name" value="Umud Fragment, subunit A"/>
    <property type="match status" value="1"/>
</dbReference>
<dbReference type="InterPro" id="IPR019533">
    <property type="entry name" value="Peptidase_S26"/>
</dbReference>
<keyword evidence="2 4" id="KW-0378">Hydrolase</keyword>
<comment type="catalytic activity">
    <reaction evidence="2">
        <text>Cleavage of hydrophobic, N-terminal signal or leader sequences from secreted and periplasmic proteins.</text>
        <dbReference type="EC" id="3.4.21.89"/>
    </reaction>
</comment>
<gene>
    <name evidence="4" type="primary">lepB</name>
    <name evidence="4" type="ORF">RY831_15070</name>
</gene>
<dbReference type="Proteomes" id="UP001352263">
    <property type="component" value="Unassembled WGS sequence"/>
</dbReference>
<evidence type="ECO:0000259" key="3">
    <source>
        <dbReference type="Pfam" id="PF10502"/>
    </source>
</evidence>
<dbReference type="SUPFAM" id="SSF51306">
    <property type="entry name" value="LexA/Signal peptidase"/>
    <property type="match status" value="1"/>
</dbReference>
<dbReference type="InterPro" id="IPR036286">
    <property type="entry name" value="LexA/Signal_pep-like_sf"/>
</dbReference>
<accession>A0ABU6JA07</accession>
<dbReference type="RefSeq" id="WP_326507200.1">
    <property type="nucleotide sequence ID" value="NZ_JAWIIV010000011.1"/>
</dbReference>
<sequence>MANDPSRRRFAKRAIVSSALALIICIPLGNTVGKHYKIGLDLGEFRCLPWHVYLVELGRPSGLERGDYVAFIARDGIMGDRFQGRMIGKMVAGLPGDKVTVKDDFATVNGMPVGELTLLARLGKKSHDFDRTAIVPEGKVFVVGTEPRSYDGRYWGFLDQSFLIGRVKPLY</sequence>
<dbReference type="NCBIfam" id="TIGR02227">
    <property type="entry name" value="sigpep_I_bact"/>
    <property type="match status" value="1"/>
</dbReference>
<protein>
    <recommendedName>
        <fullName evidence="1 2">Signal peptidase I</fullName>
        <ecNumber evidence="2">3.4.21.89</ecNumber>
    </recommendedName>
</protein>
<evidence type="ECO:0000313" key="4">
    <source>
        <dbReference type="EMBL" id="MEC4720482.1"/>
    </source>
</evidence>
<organism evidence="4 5">
    <name type="scientific">Noviherbaspirillum album</name>
    <dbReference type="NCBI Taxonomy" id="3080276"/>
    <lineage>
        <taxon>Bacteria</taxon>
        <taxon>Pseudomonadati</taxon>
        <taxon>Pseudomonadota</taxon>
        <taxon>Betaproteobacteria</taxon>
        <taxon>Burkholderiales</taxon>
        <taxon>Oxalobacteraceae</taxon>
        <taxon>Noviherbaspirillum</taxon>
    </lineage>
</organism>
<comment type="subcellular location">
    <subcellularLocation>
        <location evidence="2">Membrane</location>
        <topology evidence="2">Single-pass type II membrane protein</topology>
    </subcellularLocation>
</comment>